<keyword evidence="8" id="KW-1185">Reference proteome</keyword>
<dbReference type="InterPro" id="IPR000537">
    <property type="entry name" value="UbiA_prenyltransferase"/>
</dbReference>
<dbReference type="GO" id="GO:0016765">
    <property type="term" value="F:transferase activity, transferring alkyl or aryl (other than methyl) groups"/>
    <property type="evidence" value="ECO:0007669"/>
    <property type="project" value="InterPro"/>
</dbReference>
<reference evidence="7 8" key="1">
    <citation type="journal article" date="2018" name="Front. Microbiol.">
        <title>Hydrolytic Capabilities as a Key to Environmental Success: Chitinolytic and Cellulolytic Acidobacteria From Acidic Sub-arctic Soils and Boreal Peatlands.</title>
        <authorList>
            <person name="Belova S.E."/>
            <person name="Ravin N.V."/>
            <person name="Pankratov T.A."/>
            <person name="Rakitin A.L."/>
            <person name="Ivanova A.A."/>
            <person name="Beletsky A.V."/>
            <person name="Mardanov A.V."/>
            <person name="Sinninghe Damste J.S."/>
            <person name="Dedysh S.N."/>
        </authorList>
    </citation>
    <scope>NUCLEOTIDE SEQUENCE [LARGE SCALE GENOMIC DNA]</scope>
    <source>
        <strain evidence="7 8">SBC82</strain>
    </source>
</reference>
<dbReference type="GO" id="GO:0009247">
    <property type="term" value="P:glycolipid biosynthetic process"/>
    <property type="evidence" value="ECO:0007669"/>
    <property type="project" value="TreeGrafter"/>
</dbReference>
<protein>
    <submittedName>
        <fullName evidence="7">Putative membrane protein</fullName>
    </submittedName>
</protein>
<dbReference type="PANTHER" id="PTHR11048:SF5">
    <property type="entry name" value="DECAPRENYL-PHOSPHATE PHOSPHORIBOSYLTRANSFERASE"/>
    <property type="match status" value="1"/>
</dbReference>
<dbReference type="KEGG" id="abas:ACPOL_1601"/>
<evidence type="ECO:0000313" key="7">
    <source>
        <dbReference type="EMBL" id="AXC10947.1"/>
    </source>
</evidence>
<evidence type="ECO:0000256" key="4">
    <source>
        <dbReference type="ARBA" id="ARBA00022989"/>
    </source>
</evidence>
<keyword evidence="2" id="KW-1003">Cell membrane</keyword>
<feature type="transmembrane region" description="Helical" evidence="6">
    <location>
        <begin position="469"/>
        <end position="491"/>
    </location>
</feature>
<sequence>MLIDSRDRMTQIEVDLPTPSATADRPLFVDLDGTLVKSDTLFDSVLLLARERPALLLSLPKWLAAGKASLKAHVSESVSLDVGHLPYNRELLTYLRQQQAEGRPLYLATGADTRLAHRIAKHLAIFSGVFASDGVTNLTSHNKLEGLRRFLPEGEFDYIGNAVPDLPLLLNSTEPMVANPDSSLRASLRLKQVHVVREFQDRAAPVKSFLRAIRLHQWSKNVLLFVPLLLSHAIHAKALERTSLAFLCFSLCASATYIVNDLLDLDPDRRHPRKRHRPFAAGDLSAFTGLSIVGIFLAAGFFSAWWLSINFLGWLLGYFVTTLAYSLALKRLVLVDVLLLSGLYTVRMLAGAAVTGTTISPWLAGFSLFLFLSLAMVKRFSELQNLRATSHVPENGRGYLLQDIEQIRSFGTASAYASVVVFTLYISGHDIASLYSHPHRMWLITPLLILWVSRFWLLASRGELNEDPVVFALTDRTSVVIGAGIVGVALFSL</sequence>
<dbReference type="GO" id="GO:0005886">
    <property type="term" value="C:plasma membrane"/>
    <property type="evidence" value="ECO:0007669"/>
    <property type="project" value="TreeGrafter"/>
</dbReference>
<feature type="transmembrane region" description="Helical" evidence="6">
    <location>
        <begin position="311"/>
        <end position="328"/>
    </location>
</feature>
<comment type="subcellular location">
    <subcellularLocation>
        <location evidence="1">Membrane</location>
        <topology evidence="1">Multi-pass membrane protein</topology>
    </subcellularLocation>
</comment>
<name>A0A2Z5FWQ9_9BACT</name>
<dbReference type="EMBL" id="CP030840">
    <property type="protein sequence ID" value="AXC10947.1"/>
    <property type="molecule type" value="Genomic_DNA"/>
</dbReference>
<evidence type="ECO:0000256" key="2">
    <source>
        <dbReference type="ARBA" id="ARBA00022475"/>
    </source>
</evidence>
<evidence type="ECO:0000256" key="6">
    <source>
        <dbReference type="SAM" id="Phobius"/>
    </source>
</evidence>
<organism evidence="7 8">
    <name type="scientific">Acidisarcina polymorpha</name>
    <dbReference type="NCBI Taxonomy" id="2211140"/>
    <lineage>
        <taxon>Bacteria</taxon>
        <taxon>Pseudomonadati</taxon>
        <taxon>Acidobacteriota</taxon>
        <taxon>Terriglobia</taxon>
        <taxon>Terriglobales</taxon>
        <taxon>Acidobacteriaceae</taxon>
        <taxon>Acidisarcina</taxon>
    </lineage>
</organism>
<evidence type="ECO:0000256" key="1">
    <source>
        <dbReference type="ARBA" id="ARBA00004141"/>
    </source>
</evidence>
<dbReference type="CDD" id="cd13963">
    <property type="entry name" value="PT_UbiA_2"/>
    <property type="match status" value="1"/>
</dbReference>
<feature type="transmembrane region" description="Helical" evidence="6">
    <location>
        <begin position="284"/>
        <end position="305"/>
    </location>
</feature>
<feature type="transmembrane region" description="Helical" evidence="6">
    <location>
        <begin position="439"/>
        <end position="457"/>
    </location>
</feature>
<dbReference type="Gene3D" id="3.40.50.1000">
    <property type="entry name" value="HAD superfamily/HAD-like"/>
    <property type="match status" value="1"/>
</dbReference>
<dbReference type="InterPro" id="IPR044878">
    <property type="entry name" value="UbiA_sf"/>
</dbReference>
<feature type="transmembrane region" description="Helical" evidence="6">
    <location>
        <begin position="359"/>
        <end position="377"/>
    </location>
</feature>
<dbReference type="PANTHER" id="PTHR11048">
    <property type="entry name" value="PRENYLTRANSFERASES"/>
    <property type="match status" value="1"/>
</dbReference>
<keyword evidence="3 6" id="KW-0812">Transmembrane</keyword>
<dbReference type="Gene3D" id="1.10.357.140">
    <property type="entry name" value="UbiA prenyltransferase"/>
    <property type="match status" value="1"/>
</dbReference>
<dbReference type="Pfam" id="PF01040">
    <property type="entry name" value="UbiA"/>
    <property type="match status" value="1"/>
</dbReference>
<dbReference type="AlphaFoldDB" id="A0A2Z5FWQ9"/>
<feature type="transmembrane region" description="Helical" evidence="6">
    <location>
        <begin position="407"/>
        <end position="427"/>
    </location>
</feature>
<evidence type="ECO:0000256" key="3">
    <source>
        <dbReference type="ARBA" id="ARBA00022692"/>
    </source>
</evidence>
<keyword evidence="5 6" id="KW-0472">Membrane</keyword>
<keyword evidence="4 6" id="KW-1133">Transmembrane helix</keyword>
<evidence type="ECO:0000256" key="5">
    <source>
        <dbReference type="ARBA" id="ARBA00023136"/>
    </source>
</evidence>
<gene>
    <name evidence="7" type="ORF">ACPOL_1601</name>
</gene>
<feature type="transmembrane region" description="Helical" evidence="6">
    <location>
        <begin position="333"/>
        <end position="353"/>
    </location>
</feature>
<proteinExistence type="predicted"/>
<dbReference type="InterPro" id="IPR039653">
    <property type="entry name" value="Prenyltransferase"/>
</dbReference>
<evidence type="ECO:0000313" key="8">
    <source>
        <dbReference type="Proteomes" id="UP000253606"/>
    </source>
</evidence>
<dbReference type="InterPro" id="IPR023214">
    <property type="entry name" value="HAD_sf"/>
</dbReference>
<dbReference type="Proteomes" id="UP000253606">
    <property type="component" value="Chromosome"/>
</dbReference>
<dbReference type="InterPro" id="IPR036412">
    <property type="entry name" value="HAD-like_sf"/>
</dbReference>
<dbReference type="NCBIfam" id="NF006088">
    <property type="entry name" value="PRK08238.1"/>
    <property type="match status" value="1"/>
</dbReference>
<accession>A0A2Z5FWQ9</accession>
<dbReference type="SUPFAM" id="SSF56784">
    <property type="entry name" value="HAD-like"/>
    <property type="match status" value="1"/>
</dbReference>